<dbReference type="GO" id="GO:0071203">
    <property type="term" value="C:WASH complex"/>
    <property type="evidence" value="ECO:0007669"/>
    <property type="project" value="InterPro"/>
</dbReference>
<evidence type="ECO:0000259" key="1">
    <source>
        <dbReference type="Pfam" id="PF14745"/>
    </source>
</evidence>
<proteinExistence type="predicted"/>
<accession>A0A1Y3BEQ7</accession>
<feature type="domain" description="WASH complex subunit 4 N-terminal" evidence="1">
    <location>
        <begin position="1"/>
        <end position="199"/>
    </location>
</feature>
<dbReference type="GO" id="GO:0007032">
    <property type="term" value="P:endosome organization"/>
    <property type="evidence" value="ECO:0007669"/>
    <property type="project" value="TreeGrafter"/>
</dbReference>
<evidence type="ECO:0000313" key="3">
    <source>
        <dbReference type="Proteomes" id="UP000194236"/>
    </source>
</evidence>
<dbReference type="Proteomes" id="UP000194236">
    <property type="component" value="Unassembled WGS sequence"/>
</dbReference>
<dbReference type="Pfam" id="PF14745">
    <property type="entry name" value="WASH-4_N"/>
    <property type="match status" value="1"/>
</dbReference>
<comment type="caution">
    <text evidence="2">The sequence shown here is derived from an EMBL/GenBank/DDBJ whole genome shotgun (WGS) entry which is preliminary data.</text>
</comment>
<sequence length="199" mass="22973">MLVFSSLIEEMNKLSIIGIQKFIGPILLYREDNVINSAAKEAIVLDVKTENGKITDNKMIDEDDEFSAVAAILPILFNLICYVKRCYEVVTNLVMQQHTFLLYANVKTKDKQLQSSLREILPDLNENIRFDIVWESLANLATTLINLDQVFSQQSSVIRRDIFNYKRSLATVLRDLPHYHLEHRENAIQSLMTIINEIE</sequence>
<dbReference type="InterPro" id="IPR028191">
    <property type="entry name" value="WASH-4_N"/>
</dbReference>
<dbReference type="GO" id="GO:0016197">
    <property type="term" value="P:endosomal transport"/>
    <property type="evidence" value="ECO:0007669"/>
    <property type="project" value="TreeGrafter"/>
</dbReference>
<reference evidence="2 3" key="1">
    <citation type="submission" date="2017-03" db="EMBL/GenBank/DDBJ databases">
        <title>Genome Survey of Euroglyphus maynei.</title>
        <authorList>
            <person name="Arlian L.G."/>
            <person name="Morgan M.S."/>
            <person name="Rider S.D."/>
        </authorList>
    </citation>
    <scope>NUCLEOTIDE SEQUENCE [LARGE SCALE GENOMIC DNA]</scope>
    <source>
        <strain evidence="2">Arlian Lab</strain>
        <tissue evidence="2">Whole body</tissue>
    </source>
</reference>
<organism evidence="2 3">
    <name type="scientific">Euroglyphus maynei</name>
    <name type="common">Mayne's house dust mite</name>
    <dbReference type="NCBI Taxonomy" id="6958"/>
    <lineage>
        <taxon>Eukaryota</taxon>
        <taxon>Metazoa</taxon>
        <taxon>Ecdysozoa</taxon>
        <taxon>Arthropoda</taxon>
        <taxon>Chelicerata</taxon>
        <taxon>Arachnida</taxon>
        <taxon>Acari</taxon>
        <taxon>Acariformes</taxon>
        <taxon>Sarcoptiformes</taxon>
        <taxon>Astigmata</taxon>
        <taxon>Psoroptidia</taxon>
        <taxon>Analgoidea</taxon>
        <taxon>Pyroglyphidae</taxon>
        <taxon>Pyroglyphinae</taxon>
        <taxon>Euroglyphus</taxon>
    </lineage>
</organism>
<feature type="non-terminal residue" evidence="2">
    <location>
        <position position="199"/>
    </location>
</feature>
<keyword evidence="3" id="KW-1185">Reference proteome</keyword>
<name>A0A1Y3BEQ7_EURMA</name>
<evidence type="ECO:0000313" key="2">
    <source>
        <dbReference type="EMBL" id="OTF78303.1"/>
    </source>
</evidence>
<gene>
    <name evidence="2" type="ORF">BLA29_010430</name>
</gene>
<dbReference type="PANTHER" id="PTHR31409:SF0">
    <property type="entry name" value="WASH COMPLEX SUBUNIT 4"/>
    <property type="match status" value="1"/>
</dbReference>
<dbReference type="EMBL" id="MUJZ01028514">
    <property type="protein sequence ID" value="OTF78303.1"/>
    <property type="molecule type" value="Genomic_DNA"/>
</dbReference>
<dbReference type="InterPro" id="IPR027307">
    <property type="entry name" value="WASH7"/>
</dbReference>
<dbReference type="GO" id="GO:0005768">
    <property type="term" value="C:endosome"/>
    <property type="evidence" value="ECO:0007669"/>
    <property type="project" value="TreeGrafter"/>
</dbReference>
<dbReference type="PANTHER" id="PTHR31409">
    <property type="entry name" value="WASH COMPLEX SUBUNIT 4"/>
    <property type="match status" value="1"/>
</dbReference>
<protein>
    <recommendedName>
        <fullName evidence="1">WASH complex subunit 4 N-terminal domain-containing protein</fullName>
    </recommendedName>
</protein>
<dbReference type="AlphaFoldDB" id="A0A1Y3BEQ7"/>